<proteinExistence type="predicted"/>
<evidence type="ECO:0000313" key="10">
    <source>
        <dbReference type="EMBL" id="TWT58049.1"/>
    </source>
</evidence>
<comment type="caution">
    <text evidence="10">The sequence shown here is derived from an EMBL/GenBank/DDBJ whole genome shotgun (WGS) entry which is preliminary data.</text>
</comment>
<keyword evidence="2" id="KW-1003">Cell membrane</keyword>
<dbReference type="GO" id="GO:0005886">
    <property type="term" value="C:plasma membrane"/>
    <property type="evidence" value="ECO:0007669"/>
    <property type="project" value="UniProtKB-SubCell"/>
</dbReference>
<keyword evidence="5 8" id="KW-0812">Transmembrane</keyword>
<feature type="transmembrane region" description="Helical" evidence="8">
    <location>
        <begin position="243"/>
        <end position="259"/>
    </location>
</feature>
<organism evidence="10 11">
    <name type="scientific">Thalassoglobus neptunius</name>
    <dbReference type="NCBI Taxonomy" id="1938619"/>
    <lineage>
        <taxon>Bacteria</taxon>
        <taxon>Pseudomonadati</taxon>
        <taxon>Planctomycetota</taxon>
        <taxon>Planctomycetia</taxon>
        <taxon>Planctomycetales</taxon>
        <taxon>Planctomycetaceae</taxon>
        <taxon>Thalassoglobus</taxon>
    </lineage>
</organism>
<dbReference type="AlphaFoldDB" id="A0A5C5X5Y6"/>
<dbReference type="InterPro" id="IPR038731">
    <property type="entry name" value="RgtA/B/C-like"/>
</dbReference>
<feature type="transmembrane region" description="Helical" evidence="8">
    <location>
        <begin position="408"/>
        <end position="427"/>
    </location>
</feature>
<dbReference type="EMBL" id="SIHI01000001">
    <property type="protein sequence ID" value="TWT58049.1"/>
    <property type="molecule type" value="Genomic_DNA"/>
</dbReference>
<evidence type="ECO:0000256" key="7">
    <source>
        <dbReference type="ARBA" id="ARBA00023136"/>
    </source>
</evidence>
<keyword evidence="11" id="KW-1185">Reference proteome</keyword>
<keyword evidence="4" id="KW-0808">Transferase</keyword>
<protein>
    <recommendedName>
        <fullName evidence="9">Glycosyltransferase RgtA/B/C/D-like domain-containing protein</fullName>
    </recommendedName>
</protein>
<dbReference type="PANTHER" id="PTHR33908:SF11">
    <property type="entry name" value="MEMBRANE PROTEIN"/>
    <property type="match status" value="1"/>
</dbReference>
<feature type="transmembrane region" description="Helical" evidence="8">
    <location>
        <begin position="173"/>
        <end position="190"/>
    </location>
</feature>
<evidence type="ECO:0000256" key="5">
    <source>
        <dbReference type="ARBA" id="ARBA00022692"/>
    </source>
</evidence>
<evidence type="ECO:0000256" key="4">
    <source>
        <dbReference type="ARBA" id="ARBA00022679"/>
    </source>
</evidence>
<feature type="transmembrane region" description="Helical" evidence="8">
    <location>
        <begin position="147"/>
        <end position="166"/>
    </location>
</feature>
<dbReference type="Proteomes" id="UP000317243">
    <property type="component" value="Unassembled WGS sequence"/>
</dbReference>
<evidence type="ECO:0000256" key="2">
    <source>
        <dbReference type="ARBA" id="ARBA00022475"/>
    </source>
</evidence>
<accession>A0A5C5X5Y6</accession>
<keyword evidence="3" id="KW-0328">Glycosyltransferase</keyword>
<keyword evidence="6 8" id="KW-1133">Transmembrane helix</keyword>
<evidence type="ECO:0000256" key="1">
    <source>
        <dbReference type="ARBA" id="ARBA00004651"/>
    </source>
</evidence>
<dbReference type="GO" id="GO:0016763">
    <property type="term" value="F:pentosyltransferase activity"/>
    <property type="evidence" value="ECO:0007669"/>
    <property type="project" value="TreeGrafter"/>
</dbReference>
<feature type="domain" description="Glycosyltransferase RgtA/B/C/D-like" evidence="9">
    <location>
        <begin position="127"/>
        <end position="288"/>
    </location>
</feature>
<evidence type="ECO:0000256" key="3">
    <source>
        <dbReference type="ARBA" id="ARBA00022676"/>
    </source>
</evidence>
<dbReference type="OrthoDB" id="207747at2"/>
<dbReference type="InterPro" id="IPR050297">
    <property type="entry name" value="LipidA_mod_glycosyltrf_83"/>
</dbReference>
<evidence type="ECO:0000256" key="6">
    <source>
        <dbReference type="ARBA" id="ARBA00022989"/>
    </source>
</evidence>
<name>A0A5C5X5Y6_9PLAN</name>
<evidence type="ECO:0000259" key="9">
    <source>
        <dbReference type="Pfam" id="PF13231"/>
    </source>
</evidence>
<comment type="subcellular location">
    <subcellularLocation>
        <location evidence="1">Cell membrane</location>
        <topology evidence="1">Multi-pass membrane protein</topology>
    </subcellularLocation>
</comment>
<evidence type="ECO:0000256" key="8">
    <source>
        <dbReference type="SAM" id="Phobius"/>
    </source>
</evidence>
<dbReference type="Pfam" id="PF13231">
    <property type="entry name" value="PMT_2"/>
    <property type="match status" value="1"/>
</dbReference>
<dbReference type="GO" id="GO:0009103">
    <property type="term" value="P:lipopolysaccharide biosynthetic process"/>
    <property type="evidence" value="ECO:0007669"/>
    <property type="project" value="UniProtKB-ARBA"/>
</dbReference>
<sequence>MSSAACRGGRDSRSLFDGILQRGLSGNFRTCDCPLQSARNTIPDPFPEADHSEGLSVSDEKQLKDDALAESHRSRWRLGTLLLLSFAVRAWQPSLITIEHFDEGVYASNYFSEHLGFRYPDQHLYAPPLLPALFDWVLIFTGGHPDAMMWVNVVFGTLLVWAIWWCTRLMAGNSAALIAAAIASLSGFLIDYSRAALTETPVSLLMVLAVGFGLIALRDRNRLALVAASVLTAGAWWTKYNGWLPLAITGAGLAGWIVFDRPAWKHWASRVVFWILICVGAFLLWSPYLNMLEKYGGYSAVAANHKGYLVGLSGWMESAFRQIEIHSELSKMIISGIALGIVIRLADSPDELRLSWLRAGIILGGLGAAIFIDWGLAILICLAIFGLISLRSEQHRRESQDREHPTILGWWMLLAWVIGMTVSIPFYQPYPRLMMPWHLAMIIACAIGIDQTLKGRLFDKASESESVRHSWNKRMLIGGCFALCIAGVIKGRAVDDRTGFRKLAEQIASAIQSEAINEDTPPKVNVIYVLGEPGLYFHLASQITPGLDVIAQPAQGLGMLQTVQPNPEVATYLVAGPHAEAEQKELPNYSHQTKLIKEFAYQPSRLVKFDNWSDQELEENSEVPVELWKIVGP</sequence>
<keyword evidence="7 8" id="KW-0472">Membrane</keyword>
<dbReference type="PANTHER" id="PTHR33908">
    <property type="entry name" value="MANNOSYLTRANSFERASE YKCB-RELATED"/>
    <property type="match status" value="1"/>
</dbReference>
<feature type="transmembrane region" description="Helical" evidence="8">
    <location>
        <begin position="222"/>
        <end position="237"/>
    </location>
</feature>
<reference evidence="10 11" key="1">
    <citation type="submission" date="2019-02" db="EMBL/GenBank/DDBJ databases">
        <title>Deep-cultivation of Planctomycetes and their phenomic and genomic characterization uncovers novel biology.</title>
        <authorList>
            <person name="Wiegand S."/>
            <person name="Jogler M."/>
            <person name="Boedeker C."/>
            <person name="Pinto D."/>
            <person name="Vollmers J."/>
            <person name="Rivas-Marin E."/>
            <person name="Kohn T."/>
            <person name="Peeters S.H."/>
            <person name="Heuer A."/>
            <person name="Rast P."/>
            <person name="Oberbeckmann S."/>
            <person name="Bunk B."/>
            <person name="Jeske O."/>
            <person name="Meyerdierks A."/>
            <person name="Storesund J.E."/>
            <person name="Kallscheuer N."/>
            <person name="Luecker S."/>
            <person name="Lage O.M."/>
            <person name="Pohl T."/>
            <person name="Merkel B.J."/>
            <person name="Hornburger P."/>
            <person name="Mueller R.-W."/>
            <person name="Bruemmer F."/>
            <person name="Labrenz M."/>
            <person name="Spormann A.M."/>
            <person name="Op Den Camp H."/>
            <person name="Overmann J."/>
            <person name="Amann R."/>
            <person name="Jetten M.S.M."/>
            <person name="Mascher T."/>
            <person name="Medema M.H."/>
            <person name="Devos D.P."/>
            <person name="Kaster A.-K."/>
            <person name="Ovreas L."/>
            <person name="Rohde M."/>
            <person name="Galperin M.Y."/>
            <person name="Jogler C."/>
        </authorList>
    </citation>
    <scope>NUCLEOTIDE SEQUENCE [LARGE SCALE GENOMIC DNA]</scope>
    <source>
        <strain evidence="10 11">KOR42</strain>
    </source>
</reference>
<evidence type="ECO:0000313" key="11">
    <source>
        <dbReference type="Proteomes" id="UP000317243"/>
    </source>
</evidence>
<feature type="transmembrane region" description="Helical" evidence="8">
    <location>
        <begin position="271"/>
        <end position="289"/>
    </location>
</feature>
<feature type="transmembrane region" description="Helical" evidence="8">
    <location>
        <begin position="366"/>
        <end position="388"/>
    </location>
</feature>
<feature type="transmembrane region" description="Helical" evidence="8">
    <location>
        <begin position="196"/>
        <end position="215"/>
    </location>
</feature>
<gene>
    <name evidence="10" type="ORF">KOR42_14180</name>
</gene>